<evidence type="ECO:0000313" key="3">
    <source>
        <dbReference type="EMBL" id="PSC68850.1"/>
    </source>
</evidence>
<name>A0A2P6V433_9CHLO</name>
<protein>
    <submittedName>
        <fullName evidence="3">Uncharacterized protein</fullName>
    </submittedName>
</protein>
<dbReference type="AlphaFoldDB" id="A0A2P6V433"/>
<feature type="signal peptide" evidence="2">
    <location>
        <begin position="1"/>
        <end position="27"/>
    </location>
</feature>
<feature type="compositionally biased region" description="Pro residues" evidence="1">
    <location>
        <begin position="291"/>
        <end position="318"/>
    </location>
</feature>
<evidence type="ECO:0000256" key="2">
    <source>
        <dbReference type="SAM" id="SignalP"/>
    </source>
</evidence>
<dbReference type="EMBL" id="LHPF02000032">
    <property type="protein sequence ID" value="PSC68850.1"/>
    <property type="molecule type" value="Genomic_DNA"/>
</dbReference>
<evidence type="ECO:0000256" key="1">
    <source>
        <dbReference type="SAM" id="MobiDB-lite"/>
    </source>
</evidence>
<feature type="region of interest" description="Disordered" evidence="1">
    <location>
        <begin position="282"/>
        <end position="319"/>
    </location>
</feature>
<keyword evidence="2" id="KW-0732">Signal</keyword>
<keyword evidence="4" id="KW-1185">Reference proteome</keyword>
<sequence length="523" mass="55373">MPPSPGRGAAPPLALVVLAAWLSLAGAAVPARPAVKVATVVSGRLRVTVEFTPVTPAVDTFTVQGAVRGPWGAKAIQPFTNRGVAGGTNRRNITLNAGAFTPGALYTLRASVTNAAGTSPLSYSFNWTAPGTLSCASSPLWPLVYAQLKDRPYGFSAAHKFIAAALTHGDFSAVQNFGVLYNSTLPFFQNFNAAATRCNWWMRSFGTTKAWMGARINIPADAADWPDMLFMTSDVQPPGFPTEGSAGDSGVWATWFREETTRVCAKLLGAQGLANKNKRIDLPCRNALGGPSPPPPAPSPPPPSPPPPKPSPPPPMPPYWFDDTCATDGLWLAARAGFDSKAAAYATTIAATSGTSFAGVGDAYEFVVSSQAGGLPYAPNTWVYGNDVPTNTTCVWWMLNAFNLRDGAKWHAVHATIPNVASAAWPLMVFYVTDFDVPSFTFGAANWDGFWTDASTNFCAVLTPNMAVAGKGNTVRELYLRCRTNGDGAVFTSSAAHLVGFAIDDQGTQKVPRWGTIAWVAAD</sequence>
<dbReference type="Proteomes" id="UP000239649">
    <property type="component" value="Unassembled WGS sequence"/>
</dbReference>
<gene>
    <name evidence="3" type="ORF">C2E20_7601</name>
</gene>
<proteinExistence type="predicted"/>
<organism evidence="3 4">
    <name type="scientific">Micractinium conductrix</name>
    <dbReference type="NCBI Taxonomy" id="554055"/>
    <lineage>
        <taxon>Eukaryota</taxon>
        <taxon>Viridiplantae</taxon>
        <taxon>Chlorophyta</taxon>
        <taxon>core chlorophytes</taxon>
        <taxon>Trebouxiophyceae</taxon>
        <taxon>Chlorellales</taxon>
        <taxon>Chlorellaceae</taxon>
        <taxon>Chlorella clade</taxon>
        <taxon>Micractinium</taxon>
    </lineage>
</organism>
<reference evidence="3 4" key="1">
    <citation type="journal article" date="2018" name="Plant J.">
        <title>Genome sequences of Chlorella sorokiniana UTEX 1602 and Micractinium conductrix SAG 241.80: implications to maltose excretion by a green alga.</title>
        <authorList>
            <person name="Arriola M.B."/>
            <person name="Velmurugan N."/>
            <person name="Zhang Y."/>
            <person name="Plunkett M.H."/>
            <person name="Hondzo H."/>
            <person name="Barney B.M."/>
        </authorList>
    </citation>
    <scope>NUCLEOTIDE SEQUENCE [LARGE SCALE GENOMIC DNA]</scope>
    <source>
        <strain evidence="3 4">SAG 241.80</strain>
    </source>
</reference>
<feature type="chain" id="PRO_5015142022" evidence="2">
    <location>
        <begin position="28"/>
        <end position="523"/>
    </location>
</feature>
<evidence type="ECO:0000313" key="4">
    <source>
        <dbReference type="Proteomes" id="UP000239649"/>
    </source>
</evidence>
<comment type="caution">
    <text evidence="3">The sequence shown here is derived from an EMBL/GenBank/DDBJ whole genome shotgun (WGS) entry which is preliminary data.</text>
</comment>
<accession>A0A2P6V433</accession>